<gene>
    <name evidence="1" type="ORF">NWFMUON74_61590</name>
</gene>
<organism evidence="1 2">
    <name type="scientific">Nocardia wallacei</name>
    <dbReference type="NCBI Taxonomy" id="480035"/>
    <lineage>
        <taxon>Bacteria</taxon>
        <taxon>Bacillati</taxon>
        <taxon>Actinomycetota</taxon>
        <taxon>Actinomycetes</taxon>
        <taxon>Mycobacteriales</taxon>
        <taxon>Nocardiaceae</taxon>
        <taxon>Nocardia</taxon>
    </lineage>
</organism>
<dbReference type="KEGG" id="nwl:NWFMUON74_61590"/>
<sequence length="92" mass="10302">MYAGTNWREIRGRLILAGIPDPLRQLPDMHALLDVTEVLITQHMTQEQLDRYNNSMYRPETTAEGTLVAAPRGFEPDEQLSAFDAAMAALGE</sequence>
<dbReference type="AlphaFoldDB" id="A0A7G1KT49"/>
<name>A0A7G1KT49_9NOCA</name>
<evidence type="ECO:0000313" key="2">
    <source>
        <dbReference type="Proteomes" id="UP000516173"/>
    </source>
</evidence>
<dbReference type="RefSeq" id="WP_187685144.1">
    <property type="nucleotide sequence ID" value="NZ_AP023396.1"/>
</dbReference>
<protein>
    <submittedName>
        <fullName evidence="1">Uncharacterized protein</fullName>
    </submittedName>
</protein>
<dbReference type="EMBL" id="AP023396">
    <property type="protein sequence ID" value="BCK58387.1"/>
    <property type="molecule type" value="Genomic_DNA"/>
</dbReference>
<accession>A0A7G1KT49</accession>
<dbReference type="InterPro" id="IPR055664">
    <property type="entry name" value="DUF7240"/>
</dbReference>
<dbReference type="GeneID" id="80350569"/>
<proteinExistence type="predicted"/>
<evidence type="ECO:0000313" key="1">
    <source>
        <dbReference type="EMBL" id="BCK58387.1"/>
    </source>
</evidence>
<dbReference type="Proteomes" id="UP000516173">
    <property type="component" value="Chromosome"/>
</dbReference>
<dbReference type="Pfam" id="PF23888">
    <property type="entry name" value="DUF7240"/>
    <property type="match status" value="1"/>
</dbReference>
<keyword evidence="2" id="KW-1185">Reference proteome</keyword>
<reference evidence="1 2" key="1">
    <citation type="submission" date="2020-08" db="EMBL/GenBank/DDBJ databases">
        <title>Genome Sequencing of Nocardia wallacei strain FMUON74 and assembly.</title>
        <authorList>
            <person name="Toyokawa M."/>
            <person name="Uesaka K."/>
        </authorList>
    </citation>
    <scope>NUCLEOTIDE SEQUENCE [LARGE SCALE GENOMIC DNA]</scope>
    <source>
        <strain evidence="1 2">FMUON74</strain>
    </source>
</reference>